<proteinExistence type="predicted"/>
<dbReference type="GO" id="GO:0005886">
    <property type="term" value="C:plasma membrane"/>
    <property type="evidence" value="ECO:0007669"/>
    <property type="project" value="TreeGrafter"/>
</dbReference>
<keyword evidence="1" id="KW-0472">Membrane</keyword>
<dbReference type="Gene3D" id="3.30.70.1430">
    <property type="entry name" value="Multidrug efflux transporter AcrB pore domain"/>
    <property type="match status" value="1"/>
</dbReference>
<feature type="transmembrane region" description="Helical" evidence="1">
    <location>
        <begin position="306"/>
        <end position="327"/>
    </location>
</feature>
<feature type="transmembrane region" description="Helical" evidence="1">
    <location>
        <begin position="165"/>
        <end position="184"/>
    </location>
</feature>
<dbReference type="PANTHER" id="PTHR32063">
    <property type="match status" value="1"/>
</dbReference>
<dbReference type="Gene3D" id="1.20.1640.10">
    <property type="entry name" value="Multidrug efflux transporter AcrB transmembrane domain"/>
    <property type="match status" value="2"/>
</dbReference>
<sequence>MLIRLRSRSTDPNKIGNIIIRGQSDGSYIRIRDVAEVKKKFAETSRKSWINGKTSVSIRVEKLPEEDLEAITDFVLDYMDDFNAKNSGVELSMSRAFLDILNSRLNLLTRNGMIGLFLVVLVLSMFLSIRLSLWVSWGIPFSFLAMFVFAYFYGVTVNMMSLQGMILVIGILVDDGIVIAENIYLHFERGKSPARAAVDGTMEVYPAVLTSVTTTIIAFSPLLFLVGTSMEMMVDLAIVVIGSLFFSLFEAFFVLPAHLSNPKVLRRRNLQSKRPGIKKYFEGFMVWLRERIYHHMLIWLLKWRHAMIAVPIALFLITAGLYLGGFIKNTYYPMVDFDSFEINIAFTPGDGEKQTVAMLRKFEKTIWEVNEDLKLQLEEEGEIIERVQSTLGSAFRGQESGAHAGSIRVYPRDLEGLPIAGFDIANMVREKIGPVPEALKFTVGGRNRWGSPVSVGLMSKNLAELEEAKTYLMTRLHEMPQLKNITENVALGKQEIRLTLKPKAYFLGLDEQTIAR</sequence>
<dbReference type="PRINTS" id="PR00702">
    <property type="entry name" value="ACRIFLAVINRP"/>
</dbReference>
<dbReference type="Pfam" id="PF00873">
    <property type="entry name" value="ACR_tran"/>
    <property type="match status" value="1"/>
</dbReference>
<evidence type="ECO:0008006" key="3">
    <source>
        <dbReference type="Google" id="ProtNLM"/>
    </source>
</evidence>
<dbReference type="Gene3D" id="3.30.70.1320">
    <property type="entry name" value="Multidrug efflux transporter AcrB pore domain like"/>
    <property type="match status" value="1"/>
</dbReference>
<organism evidence="2">
    <name type="scientific">marine sediment metagenome</name>
    <dbReference type="NCBI Taxonomy" id="412755"/>
    <lineage>
        <taxon>unclassified sequences</taxon>
        <taxon>metagenomes</taxon>
        <taxon>ecological metagenomes</taxon>
    </lineage>
</organism>
<dbReference type="GO" id="GO:0042910">
    <property type="term" value="F:xenobiotic transmembrane transporter activity"/>
    <property type="evidence" value="ECO:0007669"/>
    <property type="project" value="TreeGrafter"/>
</dbReference>
<keyword evidence="1" id="KW-1133">Transmembrane helix</keyword>
<evidence type="ECO:0000313" key="2">
    <source>
        <dbReference type="EMBL" id="KKL48926.1"/>
    </source>
</evidence>
<dbReference type="Gene3D" id="3.30.70.1440">
    <property type="entry name" value="Multidrug efflux transporter AcrB pore domain"/>
    <property type="match status" value="1"/>
</dbReference>
<feature type="transmembrane region" description="Helical" evidence="1">
    <location>
        <begin position="204"/>
        <end position="226"/>
    </location>
</feature>
<dbReference type="AlphaFoldDB" id="A0A0F9D5F3"/>
<dbReference type="PANTHER" id="PTHR32063:SF33">
    <property type="entry name" value="RND SUPERFAMILY EFFLUX PUMP PERMEASE COMPONENT"/>
    <property type="match status" value="1"/>
</dbReference>
<evidence type="ECO:0000256" key="1">
    <source>
        <dbReference type="SAM" id="Phobius"/>
    </source>
</evidence>
<reference evidence="2" key="1">
    <citation type="journal article" date="2015" name="Nature">
        <title>Complex archaea that bridge the gap between prokaryotes and eukaryotes.</title>
        <authorList>
            <person name="Spang A."/>
            <person name="Saw J.H."/>
            <person name="Jorgensen S.L."/>
            <person name="Zaremba-Niedzwiedzka K."/>
            <person name="Martijn J."/>
            <person name="Lind A.E."/>
            <person name="van Eijk R."/>
            <person name="Schleper C."/>
            <person name="Guy L."/>
            <person name="Ettema T.J."/>
        </authorList>
    </citation>
    <scope>NUCLEOTIDE SEQUENCE</scope>
</reference>
<keyword evidence="1" id="KW-0812">Transmembrane</keyword>
<feature type="transmembrane region" description="Helical" evidence="1">
    <location>
        <begin position="135"/>
        <end position="153"/>
    </location>
</feature>
<accession>A0A0F9D5F3</accession>
<dbReference type="InterPro" id="IPR001036">
    <property type="entry name" value="Acrflvin-R"/>
</dbReference>
<feature type="transmembrane region" description="Helical" evidence="1">
    <location>
        <begin position="233"/>
        <end position="255"/>
    </location>
</feature>
<feature type="transmembrane region" description="Helical" evidence="1">
    <location>
        <begin position="112"/>
        <end position="129"/>
    </location>
</feature>
<dbReference type="Gene3D" id="3.30.2090.10">
    <property type="entry name" value="Multidrug efflux transporter AcrB TolC docking domain, DN and DC subdomains"/>
    <property type="match status" value="2"/>
</dbReference>
<dbReference type="InterPro" id="IPR027463">
    <property type="entry name" value="AcrB_DN_DC_subdom"/>
</dbReference>
<gene>
    <name evidence="2" type="ORF">LCGC14_2320630</name>
</gene>
<dbReference type="SUPFAM" id="SSF82866">
    <property type="entry name" value="Multidrug efflux transporter AcrB transmembrane domain"/>
    <property type="match status" value="1"/>
</dbReference>
<name>A0A0F9D5F3_9ZZZZ</name>
<dbReference type="EMBL" id="LAZR01033147">
    <property type="protein sequence ID" value="KKL48926.1"/>
    <property type="molecule type" value="Genomic_DNA"/>
</dbReference>
<comment type="caution">
    <text evidence="2">The sequence shown here is derived from an EMBL/GenBank/DDBJ whole genome shotgun (WGS) entry which is preliminary data.</text>
</comment>
<feature type="non-terminal residue" evidence="2">
    <location>
        <position position="516"/>
    </location>
</feature>
<protein>
    <recommendedName>
        <fullName evidence="3">SSD domain-containing protein</fullName>
    </recommendedName>
</protein>